<dbReference type="EMBL" id="JALLPB020000018">
    <property type="protein sequence ID" value="KAL3826592.1"/>
    <property type="molecule type" value="Genomic_DNA"/>
</dbReference>
<gene>
    <name evidence="1" type="ORF">ACHAXA_010517</name>
</gene>
<dbReference type="Proteomes" id="UP001530377">
    <property type="component" value="Unassembled WGS sequence"/>
</dbReference>
<evidence type="ECO:0000313" key="2">
    <source>
        <dbReference type="Proteomes" id="UP001530377"/>
    </source>
</evidence>
<organism evidence="1 2">
    <name type="scientific">Cyclostephanos tholiformis</name>
    <dbReference type="NCBI Taxonomy" id="382380"/>
    <lineage>
        <taxon>Eukaryota</taxon>
        <taxon>Sar</taxon>
        <taxon>Stramenopiles</taxon>
        <taxon>Ochrophyta</taxon>
        <taxon>Bacillariophyta</taxon>
        <taxon>Coscinodiscophyceae</taxon>
        <taxon>Thalassiosirophycidae</taxon>
        <taxon>Stephanodiscales</taxon>
        <taxon>Stephanodiscaceae</taxon>
        <taxon>Cyclostephanos</taxon>
    </lineage>
</organism>
<sequence length="95" mass="10743">MTLIAAVALLAKKGSSSYQVDHEIYPEDLDQLEYFDDIPPPPPMEANEDDIEIDERFFLQQDGLEYGDYDEDGDLARDGSTIIWNSTDADDRPSL</sequence>
<reference evidence="1 2" key="1">
    <citation type="submission" date="2024-10" db="EMBL/GenBank/DDBJ databases">
        <title>Updated reference genomes for cyclostephanoid diatoms.</title>
        <authorList>
            <person name="Roberts W.R."/>
            <person name="Alverson A.J."/>
        </authorList>
    </citation>
    <scope>NUCLEOTIDE SEQUENCE [LARGE SCALE GENOMIC DNA]</scope>
    <source>
        <strain evidence="1 2">AJA228-03</strain>
    </source>
</reference>
<evidence type="ECO:0000313" key="1">
    <source>
        <dbReference type="EMBL" id="KAL3826592.1"/>
    </source>
</evidence>
<accession>A0ABD3SPU1</accession>
<keyword evidence="2" id="KW-1185">Reference proteome</keyword>
<protein>
    <submittedName>
        <fullName evidence="1">Uncharacterized protein</fullName>
    </submittedName>
</protein>
<dbReference type="AlphaFoldDB" id="A0ABD3SPU1"/>
<name>A0ABD3SPU1_9STRA</name>
<comment type="caution">
    <text evidence="1">The sequence shown here is derived from an EMBL/GenBank/DDBJ whole genome shotgun (WGS) entry which is preliminary data.</text>
</comment>
<proteinExistence type="predicted"/>